<dbReference type="AlphaFoldDB" id="A0A437MCG4"/>
<dbReference type="Proteomes" id="UP000282957">
    <property type="component" value="Unassembled WGS sequence"/>
</dbReference>
<dbReference type="RefSeq" id="WP_127788741.1">
    <property type="nucleotide sequence ID" value="NZ_SACL01000006.1"/>
</dbReference>
<evidence type="ECO:0000313" key="2">
    <source>
        <dbReference type="Proteomes" id="UP000282957"/>
    </source>
</evidence>
<evidence type="ECO:0000313" key="1">
    <source>
        <dbReference type="EMBL" id="RVT95253.1"/>
    </source>
</evidence>
<gene>
    <name evidence="1" type="ORF">EOD42_16850</name>
</gene>
<protein>
    <submittedName>
        <fullName evidence="1">Transcription elongation factor GreA</fullName>
    </submittedName>
</protein>
<keyword evidence="1" id="KW-0251">Elongation factor</keyword>
<organism evidence="1 2">
    <name type="scientific">Rhodovarius crocodyli</name>
    <dbReference type="NCBI Taxonomy" id="1979269"/>
    <lineage>
        <taxon>Bacteria</taxon>
        <taxon>Pseudomonadati</taxon>
        <taxon>Pseudomonadota</taxon>
        <taxon>Alphaproteobacteria</taxon>
        <taxon>Acetobacterales</taxon>
        <taxon>Roseomonadaceae</taxon>
        <taxon>Rhodovarius</taxon>
    </lineage>
</organism>
<reference evidence="1 2" key="1">
    <citation type="submission" date="2019-01" db="EMBL/GenBank/DDBJ databases">
        <authorList>
            <person name="Chen W.-M."/>
        </authorList>
    </citation>
    <scope>NUCLEOTIDE SEQUENCE [LARGE SCALE GENOMIC DNA]</scope>
    <source>
        <strain evidence="1 2">CCP-6</strain>
    </source>
</reference>
<proteinExistence type="predicted"/>
<sequence>MPRVIAAVISSRLATLRELQTVYGPEDAYALLEIHAVDQINRKIANEPK</sequence>
<comment type="caution">
    <text evidence="1">The sequence shown here is derived from an EMBL/GenBank/DDBJ whole genome shotgun (WGS) entry which is preliminary data.</text>
</comment>
<keyword evidence="1" id="KW-0648">Protein biosynthesis</keyword>
<keyword evidence="2" id="KW-1185">Reference proteome</keyword>
<dbReference type="GO" id="GO:0003746">
    <property type="term" value="F:translation elongation factor activity"/>
    <property type="evidence" value="ECO:0007669"/>
    <property type="project" value="UniProtKB-KW"/>
</dbReference>
<dbReference type="OrthoDB" id="7284940at2"/>
<dbReference type="EMBL" id="SACL01000006">
    <property type="protein sequence ID" value="RVT95253.1"/>
    <property type="molecule type" value="Genomic_DNA"/>
</dbReference>
<name>A0A437MCG4_9PROT</name>
<accession>A0A437MCG4</accession>